<comment type="similarity">
    <text evidence="1">Belongs to the NARF family.</text>
</comment>
<protein>
    <submittedName>
        <fullName evidence="7">Cytosolic Fe-S cluster assembly factor NARFL</fullName>
    </submittedName>
</protein>
<dbReference type="Gene3D" id="3.40.50.1780">
    <property type="match status" value="1"/>
</dbReference>
<keyword evidence="5" id="KW-0411">Iron-sulfur</keyword>
<dbReference type="InterPro" id="IPR009016">
    <property type="entry name" value="Fe_hydrogenase"/>
</dbReference>
<dbReference type="InterPro" id="IPR004108">
    <property type="entry name" value="Fe_hydrogenase_lsu_C"/>
</dbReference>
<dbReference type="OMA" id="PCTAKIF"/>
<dbReference type="GeneID" id="25566747"/>
<dbReference type="STRING" id="461836.A0A0L0DHQ7"/>
<keyword evidence="3" id="KW-0479">Metal-binding</keyword>
<dbReference type="InterPro" id="IPR050340">
    <property type="entry name" value="Cytosolic_Fe-S_CAF"/>
</dbReference>
<evidence type="ECO:0000256" key="3">
    <source>
        <dbReference type="ARBA" id="ARBA00022723"/>
    </source>
</evidence>
<dbReference type="SUPFAM" id="SSF53920">
    <property type="entry name" value="Fe-only hydrogenase"/>
    <property type="match status" value="1"/>
</dbReference>
<evidence type="ECO:0000313" key="7">
    <source>
        <dbReference type="EMBL" id="KNC51847.1"/>
    </source>
</evidence>
<evidence type="ECO:0000313" key="8">
    <source>
        <dbReference type="Proteomes" id="UP000054408"/>
    </source>
</evidence>
<evidence type="ECO:0000256" key="2">
    <source>
        <dbReference type="ARBA" id="ARBA00022485"/>
    </source>
</evidence>
<evidence type="ECO:0000256" key="5">
    <source>
        <dbReference type="ARBA" id="ARBA00023014"/>
    </source>
</evidence>
<dbReference type="Proteomes" id="UP000054408">
    <property type="component" value="Unassembled WGS sequence"/>
</dbReference>
<evidence type="ECO:0000259" key="6">
    <source>
        <dbReference type="Pfam" id="PF02906"/>
    </source>
</evidence>
<dbReference type="EMBL" id="GL349470">
    <property type="protein sequence ID" value="KNC51847.1"/>
    <property type="molecule type" value="Genomic_DNA"/>
</dbReference>
<dbReference type="OrthoDB" id="10253113at2759"/>
<keyword evidence="2" id="KW-0004">4Fe-4S</keyword>
<accession>A0A0L0DHQ7</accession>
<dbReference type="GO" id="GO:0046872">
    <property type="term" value="F:metal ion binding"/>
    <property type="evidence" value="ECO:0007669"/>
    <property type="project" value="UniProtKB-KW"/>
</dbReference>
<dbReference type="PANTHER" id="PTHR11615">
    <property type="entry name" value="NITRATE, FORMATE, IRON DEHYDROGENASE"/>
    <property type="match status" value="1"/>
</dbReference>
<dbReference type="Gene3D" id="3.40.950.10">
    <property type="entry name" value="Fe-only Hydrogenase (Larger Subunit), Chain L, domain 3"/>
    <property type="match status" value="1"/>
</dbReference>
<organism evidence="7 8">
    <name type="scientific">Thecamonas trahens ATCC 50062</name>
    <dbReference type="NCBI Taxonomy" id="461836"/>
    <lineage>
        <taxon>Eukaryota</taxon>
        <taxon>Apusozoa</taxon>
        <taxon>Apusomonadida</taxon>
        <taxon>Apusomonadidae</taxon>
        <taxon>Thecamonas</taxon>
    </lineage>
</organism>
<proteinExistence type="inferred from homology"/>
<feature type="domain" description="Iron hydrogenase large subunit C-terminal" evidence="6">
    <location>
        <begin position="190"/>
        <end position="450"/>
    </location>
</feature>
<dbReference type="FunFam" id="3.30.70.20:FF:000042">
    <property type="entry name" value="Cytosolic Fe-S cluster assembly factor NAR1"/>
    <property type="match status" value="1"/>
</dbReference>
<evidence type="ECO:0000256" key="1">
    <source>
        <dbReference type="ARBA" id="ARBA00006596"/>
    </source>
</evidence>
<name>A0A0L0DHQ7_THETB</name>
<dbReference type="Pfam" id="PF02906">
    <property type="entry name" value="Fe_hyd_lg_C"/>
    <property type="match status" value="1"/>
</dbReference>
<dbReference type="eggNOG" id="KOG2439">
    <property type="taxonomic scope" value="Eukaryota"/>
</dbReference>
<keyword evidence="8" id="KW-1185">Reference proteome</keyword>
<dbReference type="AlphaFoldDB" id="A0A0L0DHQ7"/>
<evidence type="ECO:0000256" key="4">
    <source>
        <dbReference type="ARBA" id="ARBA00023004"/>
    </source>
</evidence>
<sequence length="553" mass="56837">MAFSGPLQLTSLDDYIGPSQDCIIQPRESRLVGGLADSVAGDGAAAEKEAAAAASVALELEAMDEEEGEKGYGAMLSSTGQTSIIRDSSGAVYERVHGAGGSGSAATTTLLAPSTISLSDCLACSGCITTAETVLVSAQSVTKLCEKLTATPKPESIVFSFSSQALSGLALSSGLFSTGDALARAARFCVEHVGARWVLDTELGRQLAESAVVDAVVSAKRTAGGGPAGVLTSSCPGWICYAEKTHPEALPHVARVKSPQAMNGMLVAEYLGAAPETTLHVAVMQCYDKKLEATRAEFTAGDGLALVDLVLTVPEFEALMGEMGVSGGLASMEPLPLTHEVAPLVDVDAETGRLRGVRAHGESDGYAERVLIRAAAALWGLEGKAKFERVGNKDYQAASLSAGEGDARLAAATAFGFRNIQNVVNALGRGVLPYDVVEVQACPSGCLNGGGMPSAEDGSRAGRKAHLAALAELHRGVVDGEHSELAAVNAWLSESERADELVAASFSAVSGLAGGGDGIDDDVLALQVHFFPNTYVEAEAEAEADADPEVTPR</sequence>
<dbReference type="GO" id="GO:0051539">
    <property type="term" value="F:4 iron, 4 sulfur cluster binding"/>
    <property type="evidence" value="ECO:0007669"/>
    <property type="project" value="UniProtKB-KW"/>
</dbReference>
<reference evidence="7 8" key="1">
    <citation type="submission" date="2010-05" db="EMBL/GenBank/DDBJ databases">
        <title>The Genome Sequence of Thecamonas trahens ATCC 50062.</title>
        <authorList>
            <consortium name="The Broad Institute Genome Sequencing Platform"/>
            <person name="Russ C."/>
            <person name="Cuomo C."/>
            <person name="Shea T."/>
            <person name="Young S.K."/>
            <person name="Zeng Q."/>
            <person name="Koehrsen M."/>
            <person name="Haas B."/>
            <person name="Borodovsky M."/>
            <person name="Guigo R."/>
            <person name="Alvarado L."/>
            <person name="Berlin A."/>
            <person name="Bochicchio J."/>
            <person name="Borenstein D."/>
            <person name="Chapman S."/>
            <person name="Chen Z."/>
            <person name="Freedman E."/>
            <person name="Gellesch M."/>
            <person name="Goldberg J."/>
            <person name="Griggs A."/>
            <person name="Gujja S."/>
            <person name="Heilman E."/>
            <person name="Heiman D."/>
            <person name="Hepburn T."/>
            <person name="Howarth C."/>
            <person name="Jen D."/>
            <person name="Larson L."/>
            <person name="Mehta T."/>
            <person name="Park D."/>
            <person name="Pearson M."/>
            <person name="Roberts A."/>
            <person name="Saif S."/>
            <person name="Shenoy N."/>
            <person name="Sisk P."/>
            <person name="Stolte C."/>
            <person name="Sykes S."/>
            <person name="Thomson T."/>
            <person name="Walk T."/>
            <person name="White J."/>
            <person name="Yandava C."/>
            <person name="Burger G."/>
            <person name="Gray M.W."/>
            <person name="Holland P.W.H."/>
            <person name="King N."/>
            <person name="Lang F.B.F."/>
            <person name="Roger A.J."/>
            <person name="Ruiz-Trillo I."/>
            <person name="Lander E."/>
            <person name="Nusbaum C."/>
        </authorList>
    </citation>
    <scope>NUCLEOTIDE SEQUENCE [LARGE SCALE GENOMIC DNA]</scope>
    <source>
        <strain evidence="7 8">ATCC 50062</strain>
    </source>
</reference>
<dbReference type="RefSeq" id="XP_013755711.1">
    <property type="nucleotide sequence ID" value="XM_013900257.1"/>
</dbReference>
<gene>
    <name evidence="7" type="ORF">AMSG_07936</name>
</gene>
<keyword evidence="4" id="KW-0408">Iron</keyword>